<dbReference type="RefSeq" id="WP_102239169.1">
    <property type="nucleotide sequence ID" value="NZ_PNHK01000003.1"/>
</dbReference>
<feature type="transmembrane region" description="Helical" evidence="1">
    <location>
        <begin position="83"/>
        <end position="106"/>
    </location>
</feature>
<sequence length="149" mass="15404">MTPKFATAIATAGSTAVATLIVSAVSLALRPVTQDGILFVFSRLTTSVLVVGAIATALAFVIGFVRANYQGHPAANTPGSPKWLALTALFVAFGPAIIMYMLTVMWLTNAMYVGALALLVGLIAGPLFAVAMRPIGRLIREPGSSGKKA</sequence>
<proteinExistence type="predicted"/>
<evidence type="ECO:0000313" key="3">
    <source>
        <dbReference type="Proteomes" id="UP000235598"/>
    </source>
</evidence>
<protein>
    <submittedName>
        <fullName evidence="2">Uncharacterized protein</fullName>
    </submittedName>
</protein>
<feature type="transmembrane region" description="Helical" evidence="1">
    <location>
        <begin position="38"/>
        <end position="62"/>
    </location>
</feature>
<dbReference type="OrthoDB" id="9846197at2"/>
<reference evidence="2 3" key="1">
    <citation type="submission" date="2017-09" db="EMBL/GenBank/DDBJ databases">
        <title>Bacterial strain isolated from the female urinary microbiota.</title>
        <authorList>
            <person name="Thomas-White K."/>
            <person name="Kumar N."/>
            <person name="Forster S."/>
            <person name="Putonti C."/>
            <person name="Lawley T."/>
            <person name="Wolfe A.J."/>
        </authorList>
    </citation>
    <scope>NUCLEOTIDE SEQUENCE [LARGE SCALE GENOMIC DNA]</scope>
    <source>
        <strain evidence="2 3">UMB1301</strain>
    </source>
</reference>
<dbReference type="Proteomes" id="UP000235598">
    <property type="component" value="Unassembled WGS sequence"/>
</dbReference>
<name>A0A2N6VMH6_9MICO</name>
<keyword evidence="1" id="KW-0472">Membrane</keyword>
<evidence type="ECO:0000256" key="1">
    <source>
        <dbReference type="SAM" id="Phobius"/>
    </source>
</evidence>
<keyword evidence="1" id="KW-1133">Transmembrane helix</keyword>
<accession>A0A2N6VMH6</accession>
<comment type="caution">
    <text evidence="2">The sequence shown here is derived from an EMBL/GenBank/DDBJ whole genome shotgun (WGS) entry which is preliminary data.</text>
</comment>
<evidence type="ECO:0000313" key="2">
    <source>
        <dbReference type="EMBL" id="PMD05228.1"/>
    </source>
</evidence>
<feature type="transmembrane region" description="Helical" evidence="1">
    <location>
        <begin position="112"/>
        <end position="131"/>
    </location>
</feature>
<keyword evidence="1" id="KW-0812">Transmembrane</keyword>
<gene>
    <name evidence="2" type="ORF">CJ199_09115</name>
</gene>
<organism evidence="2 3">
    <name type="scientific">Brevibacterium paucivorans</name>
    <dbReference type="NCBI Taxonomy" id="170994"/>
    <lineage>
        <taxon>Bacteria</taxon>
        <taxon>Bacillati</taxon>
        <taxon>Actinomycetota</taxon>
        <taxon>Actinomycetes</taxon>
        <taxon>Micrococcales</taxon>
        <taxon>Brevibacteriaceae</taxon>
        <taxon>Brevibacterium</taxon>
    </lineage>
</organism>
<dbReference type="EMBL" id="PNHK01000003">
    <property type="protein sequence ID" value="PMD05228.1"/>
    <property type="molecule type" value="Genomic_DNA"/>
</dbReference>
<dbReference type="AlphaFoldDB" id="A0A2N6VMH6"/>